<dbReference type="GO" id="GO:0047605">
    <property type="term" value="F:acetolactate decarboxylase activity"/>
    <property type="evidence" value="ECO:0007669"/>
    <property type="project" value="UniProtKB-EC"/>
</dbReference>
<dbReference type="Gene3D" id="3.30.1330.80">
    <property type="entry name" value="Hypothetical protein, similar to alpha- acetolactate decarboxylase, domain 2"/>
    <property type="match status" value="2"/>
</dbReference>
<evidence type="ECO:0000256" key="1">
    <source>
        <dbReference type="ARBA" id="ARBA00001784"/>
    </source>
</evidence>
<accession>A0AAV9JFK7</accession>
<evidence type="ECO:0000256" key="6">
    <source>
        <dbReference type="ARBA" id="ARBA00022793"/>
    </source>
</evidence>
<comment type="similarity">
    <text evidence="3">Belongs to the alpha-acetolactate decarboxylase family.</text>
</comment>
<dbReference type="InterPro" id="IPR005128">
    <property type="entry name" value="Acetolactate_a_deCO2ase"/>
</dbReference>
<comment type="pathway">
    <text evidence="2">Polyol metabolism; (R,R)-butane-2,3-diol biosynthesis; (R,R)-butane-2,3-diol from pyruvate: step 2/3.</text>
</comment>
<dbReference type="AlphaFoldDB" id="A0AAV9JFK7"/>
<keyword evidence="6" id="KW-0210">Decarboxylase</keyword>
<dbReference type="PANTHER" id="PTHR35524">
    <property type="entry name" value="ALPHA-ACETOLACTATE DECARBOXYLASE"/>
    <property type="match status" value="1"/>
</dbReference>
<evidence type="ECO:0000256" key="2">
    <source>
        <dbReference type="ARBA" id="ARBA00005170"/>
    </source>
</evidence>
<organism evidence="9 10">
    <name type="scientific">Oleoguttula mirabilis</name>
    <dbReference type="NCBI Taxonomy" id="1507867"/>
    <lineage>
        <taxon>Eukaryota</taxon>
        <taxon>Fungi</taxon>
        <taxon>Dikarya</taxon>
        <taxon>Ascomycota</taxon>
        <taxon>Pezizomycotina</taxon>
        <taxon>Dothideomycetes</taxon>
        <taxon>Dothideomycetidae</taxon>
        <taxon>Mycosphaerellales</taxon>
        <taxon>Teratosphaeriaceae</taxon>
        <taxon>Oleoguttula</taxon>
    </lineage>
</organism>
<proteinExistence type="inferred from homology"/>
<keyword evidence="7" id="KW-0005">Acetoin biosynthesis</keyword>
<comment type="catalytic activity">
    <reaction evidence="1">
        <text>(2S)-2-acetolactate + H(+) = (R)-acetoin + CO2</text>
        <dbReference type="Rhea" id="RHEA:21580"/>
        <dbReference type="ChEBI" id="CHEBI:15378"/>
        <dbReference type="ChEBI" id="CHEBI:15686"/>
        <dbReference type="ChEBI" id="CHEBI:16526"/>
        <dbReference type="ChEBI" id="CHEBI:58476"/>
        <dbReference type="EC" id="4.1.1.5"/>
    </reaction>
</comment>
<keyword evidence="10" id="KW-1185">Reference proteome</keyword>
<dbReference type="SUPFAM" id="SSF117856">
    <property type="entry name" value="AF0104/ALDC/Ptd012-like"/>
    <property type="match status" value="1"/>
</dbReference>
<evidence type="ECO:0000313" key="9">
    <source>
        <dbReference type="EMBL" id="KAK4543974.1"/>
    </source>
</evidence>
<sequence length="214" mass="23598">MAPASIPNDIYQYSLRSAYTAGLRDGGPPVAFLTNHGTHGLGIFESDEEEIESGERPNDMIQIDSVAYTLDPAGTATRAAREDQMPFTMVTVFQPTQRVKAPIGTGSKKVKEVFERAGKNTPMPFRITGVFKYLNTQQQTFWDVKGTVFGFCVPAWQKEVSGEGLQSCFLNEAKSAGGRVVDFETGEGAVLEWAKCGRFHLGFPQDEEFESLRI</sequence>
<evidence type="ECO:0000256" key="8">
    <source>
        <dbReference type="ARBA" id="ARBA00023239"/>
    </source>
</evidence>
<evidence type="ECO:0000256" key="7">
    <source>
        <dbReference type="ARBA" id="ARBA00023061"/>
    </source>
</evidence>
<evidence type="ECO:0000313" key="10">
    <source>
        <dbReference type="Proteomes" id="UP001324427"/>
    </source>
</evidence>
<evidence type="ECO:0000256" key="3">
    <source>
        <dbReference type="ARBA" id="ARBA00007106"/>
    </source>
</evidence>
<reference evidence="9 10" key="1">
    <citation type="submission" date="2021-11" db="EMBL/GenBank/DDBJ databases">
        <title>Black yeast isolated from Biological Soil Crust.</title>
        <authorList>
            <person name="Kurbessoian T."/>
        </authorList>
    </citation>
    <scope>NUCLEOTIDE SEQUENCE [LARGE SCALE GENOMIC DNA]</scope>
    <source>
        <strain evidence="9 10">CCFEE 5522</strain>
    </source>
</reference>
<evidence type="ECO:0000256" key="4">
    <source>
        <dbReference type="ARBA" id="ARBA00013204"/>
    </source>
</evidence>
<dbReference type="Proteomes" id="UP001324427">
    <property type="component" value="Unassembled WGS sequence"/>
</dbReference>
<name>A0AAV9JFK7_9PEZI</name>
<gene>
    <name evidence="9" type="ORF">LTR36_004748</name>
</gene>
<keyword evidence="8" id="KW-0456">Lyase</keyword>
<dbReference type="EMBL" id="JAVFHQ010000028">
    <property type="protein sequence ID" value="KAK4543974.1"/>
    <property type="molecule type" value="Genomic_DNA"/>
</dbReference>
<protein>
    <recommendedName>
        <fullName evidence="5">Alpha-acetolactate decarboxylase</fullName>
        <ecNumber evidence="4">4.1.1.5</ecNumber>
    </recommendedName>
</protein>
<dbReference type="GO" id="GO:0045151">
    <property type="term" value="P:acetoin biosynthetic process"/>
    <property type="evidence" value="ECO:0007669"/>
    <property type="project" value="UniProtKB-KW"/>
</dbReference>
<comment type="caution">
    <text evidence="9">The sequence shown here is derived from an EMBL/GenBank/DDBJ whole genome shotgun (WGS) entry which is preliminary data.</text>
</comment>
<dbReference type="EC" id="4.1.1.5" evidence="4"/>
<dbReference type="PANTHER" id="PTHR35524:SF1">
    <property type="entry name" value="ALPHA-ACETOLACTATE DECARBOXYLASE"/>
    <property type="match status" value="1"/>
</dbReference>
<evidence type="ECO:0000256" key="5">
    <source>
        <dbReference type="ARBA" id="ARBA00020164"/>
    </source>
</evidence>
<dbReference type="Pfam" id="PF03306">
    <property type="entry name" value="AAL_decarboxy"/>
    <property type="match status" value="1"/>
</dbReference>